<dbReference type="Proteomes" id="UP001280581">
    <property type="component" value="Unassembled WGS sequence"/>
</dbReference>
<dbReference type="InterPro" id="IPR052337">
    <property type="entry name" value="SAT4-like"/>
</dbReference>
<evidence type="ECO:0000259" key="7">
    <source>
        <dbReference type="Pfam" id="PF20684"/>
    </source>
</evidence>
<dbReference type="GO" id="GO:0016020">
    <property type="term" value="C:membrane"/>
    <property type="evidence" value="ECO:0007669"/>
    <property type="project" value="UniProtKB-SubCell"/>
</dbReference>
<evidence type="ECO:0000313" key="9">
    <source>
        <dbReference type="Proteomes" id="UP001280581"/>
    </source>
</evidence>
<feature type="transmembrane region" description="Helical" evidence="6">
    <location>
        <begin position="235"/>
        <end position="258"/>
    </location>
</feature>
<evidence type="ECO:0000313" key="8">
    <source>
        <dbReference type="EMBL" id="KAK3207256.1"/>
    </source>
</evidence>
<dbReference type="PANTHER" id="PTHR33048:SF47">
    <property type="entry name" value="INTEGRAL MEMBRANE PROTEIN-RELATED"/>
    <property type="match status" value="1"/>
</dbReference>
<proteinExistence type="inferred from homology"/>
<keyword evidence="9" id="KW-1185">Reference proteome</keyword>
<evidence type="ECO:0000256" key="2">
    <source>
        <dbReference type="ARBA" id="ARBA00022692"/>
    </source>
</evidence>
<name>A0AAN6LU03_9PLEO</name>
<feature type="transmembrane region" description="Helical" evidence="6">
    <location>
        <begin position="198"/>
        <end position="223"/>
    </location>
</feature>
<organism evidence="8 9">
    <name type="scientific">Pseudopithomyces chartarum</name>
    <dbReference type="NCBI Taxonomy" id="1892770"/>
    <lineage>
        <taxon>Eukaryota</taxon>
        <taxon>Fungi</taxon>
        <taxon>Dikarya</taxon>
        <taxon>Ascomycota</taxon>
        <taxon>Pezizomycotina</taxon>
        <taxon>Dothideomycetes</taxon>
        <taxon>Pleosporomycetidae</taxon>
        <taxon>Pleosporales</taxon>
        <taxon>Massarineae</taxon>
        <taxon>Didymosphaeriaceae</taxon>
        <taxon>Pseudopithomyces</taxon>
    </lineage>
</organism>
<dbReference type="EMBL" id="WVTA01000009">
    <property type="protein sequence ID" value="KAK3207256.1"/>
    <property type="molecule type" value="Genomic_DNA"/>
</dbReference>
<evidence type="ECO:0000256" key="5">
    <source>
        <dbReference type="ARBA" id="ARBA00038359"/>
    </source>
</evidence>
<evidence type="ECO:0000256" key="4">
    <source>
        <dbReference type="ARBA" id="ARBA00023136"/>
    </source>
</evidence>
<reference evidence="8 9" key="1">
    <citation type="submission" date="2021-02" db="EMBL/GenBank/DDBJ databases">
        <title>Genome assembly of Pseudopithomyces chartarum.</title>
        <authorList>
            <person name="Jauregui R."/>
            <person name="Singh J."/>
            <person name="Voisey C."/>
        </authorList>
    </citation>
    <scope>NUCLEOTIDE SEQUENCE [LARGE SCALE GENOMIC DNA]</scope>
    <source>
        <strain evidence="8 9">AGR01</strain>
    </source>
</reference>
<dbReference type="InterPro" id="IPR049326">
    <property type="entry name" value="Rhodopsin_dom_fungi"/>
</dbReference>
<evidence type="ECO:0000256" key="3">
    <source>
        <dbReference type="ARBA" id="ARBA00022989"/>
    </source>
</evidence>
<dbReference type="Pfam" id="PF20684">
    <property type="entry name" value="Fung_rhodopsin"/>
    <property type="match status" value="1"/>
</dbReference>
<comment type="caution">
    <text evidence="8">The sequence shown here is derived from an EMBL/GenBank/DDBJ whole genome shotgun (WGS) entry which is preliminary data.</text>
</comment>
<feature type="transmembrane region" description="Helical" evidence="6">
    <location>
        <begin position="67"/>
        <end position="87"/>
    </location>
</feature>
<dbReference type="PANTHER" id="PTHR33048">
    <property type="entry name" value="PTH11-LIKE INTEGRAL MEMBRANE PROTEIN (AFU_ORTHOLOGUE AFUA_5G11245)"/>
    <property type="match status" value="1"/>
</dbReference>
<evidence type="ECO:0000256" key="1">
    <source>
        <dbReference type="ARBA" id="ARBA00004141"/>
    </source>
</evidence>
<keyword evidence="3 6" id="KW-1133">Transmembrane helix</keyword>
<feature type="domain" description="Rhodopsin" evidence="7">
    <location>
        <begin position="51"/>
        <end position="282"/>
    </location>
</feature>
<sequence length="317" mass="35982">MAPLYAQNLLPRDHPIYTQAFQPRGQKESTENATLAVSGLIIALAVVATGLRFYTRIFTRSGLKADDWTIFAAVLFTLATAVVTLIANSINPNGLWVSENTDTSYVYTDHDVKYLKLAFVTSILYFSIAGATKFGILLMYNRIFNVSDAFRFQLYLAFSLVVGWWIGCTVAAFTNCIPLKWSWMNSFADQRYCFDYNLFWMASGACEVALDVLILAMPVSVVVRMQQMSWTRRMQVLGIFGLGAFTIVTGIVKVVLGYKQNSRVPSYSNTEVWTTIHAGMSIRITFHDEAFKRVVNTKRHQRQYEFLGKETLPHFER</sequence>
<accession>A0AAN6LU03</accession>
<feature type="transmembrane region" description="Helical" evidence="6">
    <location>
        <begin position="152"/>
        <end position="174"/>
    </location>
</feature>
<feature type="transmembrane region" description="Helical" evidence="6">
    <location>
        <begin position="33"/>
        <end position="55"/>
    </location>
</feature>
<evidence type="ECO:0000256" key="6">
    <source>
        <dbReference type="SAM" id="Phobius"/>
    </source>
</evidence>
<comment type="similarity">
    <text evidence="5">Belongs to the SAT4 family.</text>
</comment>
<feature type="transmembrane region" description="Helical" evidence="6">
    <location>
        <begin position="117"/>
        <end position="140"/>
    </location>
</feature>
<gene>
    <name evidence="8" type="ORF">GRF29_103g363864</name>
</gene>
<comment type="subcellular location">
    <subcellularLocation>
        <location evidence="1">Membrane</location>
        <topology evidence="1">Multi-pass membrane protein</topology>
    </subcellularLocation>
</comment>
<dbReference type="AlphaFoldDB" id="A0AAN6LU03"/>
<keyword evidence="4 6" id="KW-0472">Membrane</keyword>
<keyword evidence="2 6" id="KW-0812">Transmembrane</keyword>
<protein>
    <recommendedName>
        <fullName evidence="7">Rhodopsin domain-containing protein</fullName>
    </recommendedName>
</protein>